<evidence type="ECO:0000256" key="4">
    <source>
        <dbReference type="ARBA" id="ARBA00023163"/>
    </source>
</evidence>
<evidence type="ECO:0000259" key="7">
    <source>
        <dbReference type="PROSITE" id="PS50863"/>
    </source>
</evidence>
<dbReference type="SUPFAM" id="SSF101936">
    <property type="entry name" value="DNA-binding pseudobarrel domain"/>
    <property type="match status" value="2"/>
</dbReference>
<dbReference type="PANTHER" id="PTHR31920:SF112">
    <property type="entry name" value="TF-B3 DOMAIN-CONTAINING PROTEIN"/>
    <property type="match status" value="1"/>
</dbReference>
<dbReference type="InterPro" id="IPR015300">
    <property type="entry name" value="DNA-bd_pseudobarrel_sf"/>
</dbReference>
<dbReference type="InterPro" id="IPR050655">
    <property type="entry name" value="Plant_B3_domain"/>
</dbReference>
<evidence type="ECO:0000256" key="6">
    <source>
        <dbReference type="SAM" id="MobiDB-lite"/>
    </source>
</evidence>
<dbReference type="Pfam" id="PF02362">
    <property type="entry name" value="B3"/>
    <property type="match status" value="1"/>
</dbReference>
<evidence type="ECO:0000313" key="8">
    <source>
        <dbReference type="EMBL" id="TMX01022.1"/>
    </source>
</evidence>
<sequence>MESANVACECKKDCLLIHRKRVPSFYKAMTDKSCFQVLILPPNFARSASHLVDKVTLVKDASGLRWPVTVCDYQGLLAIQQGWPEFASEHDLVVGDHLVFHYTQRQHFTVQIFDMNGYEKIIFCCDTGKGKKRAATRVEETTRVGDAQFDQDGRLCLHQSRFEMPASKPPAEGLLPLREDGIKATGMVSRPAEDILLLGPKDKKCKKASQFDSGEEEANGNGKVNKSESAGLGDTPSFPANHYSSLVEVNGPDFLELPGSWRDLLQRPTRERWIIFLRGQDKRIWPTYYTSLLPPYYSRRPSVDVLSRGWKEVAAAYGMNAKDHCLFELADKQNRIFDIRKI</sequence>
<feature type="domain" description="TF-B3" evidence="7">
    <location>
        <begin position="38"/>
        <end position="116"/>
    </location>
</feature>
<evidence type="ECO:0000256" key="3">
    <source>
        <dbReference type="ARBA" id="ARBA00023125"/>
    </source>
</evidence>
<accession>A0A6N2C818</accession>
<dbReference type="CDD" id="cd10017">
    <property type="entry name" value="B3_DNA"/>
    <property type="match status" value="1"/>
</dbReference>
<organism evidence="8">
    <name type="scientific">Solanum chilense</name>
    <name type="common">Tomato</name>
    <name type="synonym">Lycopersicon chilense</name>
    <dbReference type="NCBI Taxonomy" id="4083"/>
    <lineage>
        <taxon>Eukaryota</taxon>
        <taxon>Viridiplantae</taxon>
        <taxon>Streptophyta</taxon>
        <taxon>Embryophyta</taxon>
        <taxon>Tracheophyta</taxon>
        <taxon>Spermatophyta</taxon>
        <taxon>Magnoliopsida</taxon>
        <taxon>eudicotyledons</taxon>
        <taxon>Gunneridae</taxon>
        <taxon>Pentapetalae</taxon>
        <taxon>asterids</taxon>
        <taxon>lamiids</taxon>
        <taxon>Solanales</taxon>
        <taxon>Solanaceae</taxon>
        <taxon>Solanoideae</taxon>
        <taxon>Solaneae</taxon>
        <taxon>Solanum</taxon>
        <taxon>Solanum subgen. Lycopersicon</taxon>
    </lineage>
</organism>
<reference evidence="8" key="1">
    <citation type="submission" date="2019-05" db="EMBL/GenBank/DDBJ databases">
        <title>The de novo reference genome and transcriptome assemblies of the wild tomato species Solanum chilense.</title>
        <authorList>
            <person name="Stam R."/>
            <person name="Nosenko T."/>
            <person name="Hoerger A.C."/>
            <person name="Stephan W."/>
            <person name="Seidel M.A."/>
            <person name="Kuhn J.M.M."/>
            <person name="Haberer G."/>
            <person name="Tellier A."/>
        </authorList>
    </citation>
    <scope>NUCLEOTIDE SEQUENCE</scope>
    <source>
        <tissue evidence="8">Mature leaves</tissue>
    </source>
</reference>
<dbReference type="PROSITE" id="PS50863">
    <property type="entry name" value="B3"/>
    <property type="match status" value="1"/>
</dbReference>
<dbReference type="EMBL" id="RXGB01000954">
    <property type="protein sequence ID" value="TMX01022.1"/>
    <property type="molecule type" value="Genomic_DNA"/>
</dbReference>
<dbReference type="PANTHER" id="PTHR31920">
    <property type="entry name" value="B3 DOMAIN-CONTAINING"/>
    <property type="match status" value="1"/>
</dbReference>
<comment type="subcellular location">
    <subcellularLocation>
        <location evidence="1">Nucleus</location>
    </subcellularLocation>
</comment>
<keyword evidence="4" id="KW-0804">Transcription</keyword>
<name>A0A6N2C818_SOLCI</name>
<evidence type="ECO:0000256" key="2">
    <source>
        <dbReference type="ARBA" id="ARBA00023015"/>
    </source>
</evidence>
<evidence type="ECO:0000256" key="5">
    <source>
        <dbReference type="ARBA" id="ARBA00023242"/>
    </source>
</evidence>
<feature type="region of interest" description="Disordered" evidence="6">
    <location>
        <begin position="208"/>
        <end position="235"/>
    </location>
</feature>
<keyword evidence="5" id="KW-0539">Nucleus</keyword>
<proteinExistence type="predicted"/>
<dbReference type="GO" id="GO:0003677">
    <property type="term" value="F:DNA binding"/>
    <property type="evidence" value="ECO:0007669"/>
    <property type="project" value="UniProtKB-KW"/>
</dbReference>
<dbReference type="InterPro" id="IPR003340">
    <property type="entry name" value="B3_DNA-bd"/>
</dbReference>
<evidence type="ECO:0000256" key="1">
    <source>
        <dbReference type="ARBA" id="ARBA00004123"/>
    </source>
</evidence>
<dbReference type="Gene3D" id="2.40.330.10">
    <property type="entry name" value="DNA-binding pseudobarrel domain"/>
    <property type="match status" value="2"/>
</dbReference>
<gene>
    <name evidence="8" type="ORF">EJD97_025357</name>
</gene>
<dbReference type="AlphaFoldDB" id="A0A6N2C818"/>
<keyword evidence="3" id="KW-0238">DNA-binding</keyword>
<keyword evidence="2" id="KW-0805">Transcription regulation</keyword>
<dbReference type="SMART" id="SM01019">
    <property type="entry name" value="B3"/>
    <property type="match status" value="2"/>
</dbReference>
<comment type="caution">
    <text evidence="8">The sequence shown here is derived from an EMBL/GenBank/DDBJ whole genome shotgun (WGS) entry which is preliminary data.</text>
</comment>
<dbReference type="GO" id="GO:0005634">
    <property type="term" value="C:nucleus"/>
    <property type="evidence" value="ECO:0007669"/>
    <property type="project" value="UniProtKB-SubCell"/>
</dbReference>
<protein>
    <recommendedName>
        <fullName evidence="7">TF-B3 domain-containing protein</fullName>
    </recommendedName>
</protein>